<gene>
    <name evidence="2" type="ORF">BOTBODRAFT_321101</name>
</gene>
<dbReference type="PANTHER" id="PTHR31014:SF0">
    <property type="entry name" value="MITOCHONDRIAL TRANSLATION SYSTEM COMPONENT PET127-RELATED"/>
    <property type="match status" value="1"/>
</dbReference>
<feature type="compositionally biased region" description="Basic and acidic residues" evidence="1">
    <location>
        <begin position="481"/>
        <end position="510"/>
    </location>
</feature>
<protein>
    <recommendedName>
        <fullName evidence="4">Pet127-domain-containing protein</fullName>
    </recommendedName>
</protein>
<name>A0A067MZ56_BOTB1</name>
<dbReference type="InParanoid" id="A0A067MZ56"/>
<evidence type="ECO:0000313" key="2">
    <source>
        <dbReference type="EMBL" id="KDQ20869.1"/>
    </source>
</evidence>
<dbReference type="GO" id="GO:0005740">
    <property type="term" value="C:mitochondrial envelope"/>
    <property type="evidence" value="ECO:0007669"/>
    <property type="project" value="TreeGrafter"/>
</dbReference>
<feature type="compositionally biased region" description="Pro residues" evidence="1">
    <location>
        <begin position="614"/>
        <end position="651"/>
    </location>
</feature>
<keyword evidence="3" id="KW-1185">Reference proteome</keyword>
<proteinExistence type="predicted"/>
<dbReference type="HOGENOM" id="CLU_003477_2_2_1"/>
<sequence length="678" mass="76258">MSLLERSNLVWCYSNLFHGVGMTRKWHRWNTSCSESCLSSPTVHWLQDPRSRVYNFTPHLQEIPSIDEFDFDRVTGFIPSSQHSESRRLAVKHGKLFTGSTSSMTGILSQIYFAVSGGREVDISPLSMEFAGFSKTFTHGSKIPAYVNLRHKDGIYALDGEGTTNPADKEATLLSWMGIMLEKMLTMSESSFKSLYHSQPRQDLERLPEAYQYSKTSRFILRSQLDCIDPRIGGTGVFDIKTRAAVSIRKDQQNHEFGSGYLIKNLTGRWESFEREYYDLICSAFLKYSFQARIGSMEGIFLAYHNTKQIFGFQFVSLDEMDARLFGGRVGGDRAFKMVLGLAEEVLMRITKECWPGKSMRCMVEYQADVLHFYVEPDEWNTVKHGRRPAVQYDVKIENFVNGLPVKGPFDFNDPTVAWTLMYQVTRYEPCRQTRTNMDMSRVRRELITKSLHVDGLDKTSVGKYQYDGPSEEDKRRHREDKRMIKLLSREGRRESMRNQKMHGLKEKVVLDSPPVYSEGMDLEEQAVSASTVAQPRGASKKATKEGAAPSRKASSTAPPPSPPVVPSPPPVPSSPSPTTPTPPTPPTLPSPEASTMSPPPPPSDSESAASTLAPPPAPSPSPRPSTSRPPRPPPPSFPPPPPPPAPPLPRRTPLRDRDPPLSRIMQLYNWVRELGGR</sequence>
<dbReference type="PANTHER" id="PTHR31014">
    <property type="entry name" value="MITOCHONDRIAL TRANSLATION SYSTEM COMPONENT PET127-RELATED"/>
    <property type="match status" value="1"/>
</dbReference>
<dbReference type="STRING" id="930990.A0A067MZ56"/>
<accession>A0A067MZ56</accession>
<dbReference type="EMBL" id="KL198017">
    <property type="protein sequence ID" value="KDQ20869.1"/>
    <property type="molecule type" value="Genomic_DNA"/>
</dbReference>
<evidence type="ECO:0000313" key="3">
    <source>
        <dbReference type="Proteomes" id="UP000027195"/>
    </source>
</evidence>
<dbReference type="Proteomes" id="UP000027195">
    <property type="component" value="Unassembled WGS sequence"/>
</dbReference>
<dbReference type="GO" id="GO:0000964">
    <property type="term" value="P:mitochondrial RNA 5'-end processing"/>
    <property type="evidence" value="ECO:0007669"/>
    <property type="project" value="TreeGrafter"/>
</dbReference>
<dbReference type="InterPro" id="IPR013943">
    <property type="entry name" value="Pet127"/>
</dbReference>
<organism evidence="2 3">
    <name type="scientific">Botryobasidium botryosum (strain FD-172 SS1)</name>
    <dbReference type="NCBI Taxonomy" id="930990"/>
    <lineage>
        <taxon>Eukaryota</taxon>
        <taxon>Fungi</taxon>
        <taxon>Dikarya</taxon>
        <taxon>Basidiomycota</taxon>
        <taxon>Agaricomycotina</taxon>
        <taxon>Agaricomycetes</taxon>
        <taxon>Cantharellales</taxon>
        <taxon>Botryobasidiaceae</taxon>
        <taxon>Botryobasidium</taxon>
    </lineage>
</organism>
<feature type="region of interest" description="Disordered" evidence="1">
    <location>
        <begin position="460"/>
        <end position="513"/>
    </location>
</feature>
<feature type="region of interest" description="Disordered" evidence="1">
    <location>
        <begin position="527"/>
        <end position="662"/>
    </location>
</feature>
<dbReference type="AlphaFoldDB" id="A0A067MZ56"/>
<dbReference type="OrthoDB" id="10249045at2759"/>
<evidence type="ECO:0000256" key="1">
    <source>
        <dbReference type="SAM" id="MobiDB-lite"/>
    </source>
</evidence>
<evidence type="ECO:0008006" key="4">
    <source>
        <dbReference type="Google" id="ProtNLM"/>
    </source>
</evidence>
<dbReference type="Pfam" id="PF08634">
    <property type="entry name" value="Pet127"/>
    <property type="match status" value="1"/>
</dbReference>
<reference evidence="3" key="1">
    <citation type="journal article" date="2014" name="Proc. Natl. Acad. Sci. U.S.A.">
        <title>Extensive sampling of basidiomycete genomes demonstrates inadequacy of the white-rot/brown-rot paradigm for wood decay fungi.</title>
        <authorList>
            <person name="Riley R."/>
            <person name="Salamov A.A."/>
            <person name="Brown D.W."/>
            <person name="Nagy L.G."/>
            <person name="Floudas D."/>
            <person name="Held B.W."/>
            <person name="Levasseur A."/>
            <person name="Lombard V."/>
            <person name="Morin E."/>
            <person name="Otillar R."/>
            <person name="Lindquist E.A."/>
            <person name="Sun H."/>
            <person name="LaButti K.M."/>
            <person name="Schmutz J."/>
            <person name="Jabbour D."/>
            <person name="Luo H."/>
            <person name="Baker S.E."/>
            <person name="Pisabarro A.G."/>
            <person name="Walton J.D."/>
            <person name="Blanchette R.A."/>
            <person name="Henrissat B."/>
            <person name="Martin F."/>
            <person name="Cullen D."/>
            <person name="Hibbett D.S."/>
            <person name="Grigoriev I.V."/>
        </authorList>
    </citation>
    <scope>NUCLEOTIDE SEQUENCE [LARGE SCALE GENOMIC DNA]</scope>
    <source>
        <strain evidence="3">FD-172 SS1</strain>
    </source>
</reference>
<feature type="compositionally biased region" description="Pro residues" evidence="1">
    <location>
        <begin position="558"/>
        <end position="590"/>
    </location>
</feature>